<keyword evidence="3" id="KW-0050">Antiport</keyword>
<evidence type="ECO:0000256" key="2">
    <source>
        <dbReference type="ARBA" id="ARBA00022448"/>
    </source>
</evidence>
<evidence type="ECO:0000256" key="11">
    <source>
        <dbReference type="ARBA" id="ARBA00040570"/>
    </source>
</evidence>
<feature type="transmembrane region" description="Helical" evidence="14">
    <location>
        <begin position="502"/>
        <end position="526"/>
    </location>
</feature>
<dbReference type="GO" id="GO:0098719">
    <property type="term" value="P:sodium ion import across plasma membrane"/>
    <property type="evidence" value="ECO:0007669"/>
    <property type="project" value="TreeGrafter"/>
</dbReference>
<reference evidence="17 18" key="2">
    <citation type="submission" date="2018-11" db="EMBL/GenBank/DDBJ databases">
        <authorList>
            <consortium name="Pathogen Informatics"/>
        </authorList>
    </citation>
    <scope>NUCLEOTIDE SEQUENCE [LARGE SCALE GENOMIC DNA]</scope>
</reference>
<dbReference type="GO" id="GO:0015386">
    <property type="term" value="F:potassium:proton antiporter activity"/>
    <property type="evidence" value="ECO:0007669"/>
    <property type="project" value="TreeGrafter"/>
</dbReference>
<dbReference type="InterPro" id="IPR006153">
    <property type="entry name" value="Cation/H_exchanger_TM"/>
</dbReference>
<evidence type="ECO:0000256" key="7">
    <source>
        <dbReference type="ARBA" id="ARBA00023053"/>
    </source>
</evidence>
<evidence type="ECO:0000256" key="4">
    <source>
        <dbReference type="ARBA" id="ARBA00022692"/>
    </source>
</evidence>
<evidence type="ECO:0000256" key="9">
    <source>
        <dbReference type="ARBA" id="ARBA00023136"/>
    </source>
</evidence>
<evidence type="ECO:0000259" key="16">
    <source>
        <dbReference type="Pfam" id="PF00999"/>
    </source>
</evidence>
<keyword evidence="7" id="KW-0915">Sodium</keyword>
<evidence type="ECO:0000256" key="8">
    <source>
        <dbReference type="ARBA" id="ARBA00023065"/>
    </source>
</evidence>
<reference evidence="19" key="1">
    <citation type="submission" date="2017-02" db="UniProtKB">
        <authorList>
            <consortium name="WormBaseParasite"/>
        </authorList>
    </citation>
    <scope>IDENTIFICATION</scope>
</reference>
<keyword evidence="6" id="KW-0333">Golgi apparatus</keyword>
<feature type="transmembrane region" description="Helical" evidence="14">
    <location>
        <begin position="191"/>
        <end position="215"/>
    </location>
</feature>
<feature type="transmembrane region" description="Helical" evidence="14">
    <location>
        <begin position="269"/>
        <end position="290"/>
    </location>
</feature>
<evidence type="ECO:0000256" key="1">
    <source>
        <dbReference type="ARBA" id="ARBA00004653"/>
    </source>
</evidence>
<dbReference type="Proteomes" id="UP000280834">
    <property type="component" value="Unassembled WGS sequence"/>
</dbReference>
<keyword evidence="2" id="KW-0813">Transport</keyword>
<keyword evidence="5 14" id="KW-1133">Transmembrane helix</keyword>
<evidence type="ECO:0000313" key="17">
    <source>
        <dbReference type="EMBL" id="VDO24389.1"/>
    </source>
</evidence>
<evidence type="ECO:0000256" key="10">
    <source>
        <dbReference type="ARBA" id="ARBA00023201"/>
    </source>
</evidence>
<feature type="transmembrane region" description="Helical" evidence="14">
    <location>
        <begin position="302"/>
        <end position="324"/>
    </location>
</feature>
<dbReference type="InterPro" id="IPR018422">
    <property type="entry name" value="Cation/H_exchanger_CPA1"/>
</dbReference>
<feature type="transmembrane region" description="Helical" evidence="14">
    <location>
        <begin position="125"/>
        <end position="143"/>
    </location>
</feature>
<feature type="signal peptide" evidence="15">
    <location>
        <begin position="1"/>
        <end position="28"/>
    </location>
</feature>
<feature type="transmembrane region" description="Helical" evidence="14">
    <location>
        <begin position="362"/>
        <end position="383"/>
    </location>
</feature>
<evidence type="ECO:0000256" key="12">
    <source>
        <dbReference type="ARBA" id="ARBA00042291"/>
    </source>
</evidence>
<feature type="chain" id="PRO_5043130806" description="Sodium/hydrogen exchanger 8" evidence="15">
    <location>
        <begin position="29"/>
        <end position="652"/>
    </location>
</feature>
<evidence type="ECO:0000256" key="15">
    <source>
        <dbReference type="SAM" id="SignalP"/>
    </source>
</evidence>
<gene>
    <name evidence="17" type="ORF">BTMF_LOCUS7398</name>
</gene>
<dbReference type="STRING" id="42155.A0A0R3QNR2"/>
<keyword evidence="15" id="KW-0732">Signal</keyword>
<dbReference type="GO" id="GO:0005886">
    <property type="term" value="C:plasma membrane"/>
    <property type="evidence" value="ECO:0007669"/>
    <property type="project" value="UniProtKB-SubCell"/>
</dbReference>
<dbReference type="GO" id="GO:0051453">
    <property type="term" value="P:regulation of intracellular pH"/>
    <property type="evidence" value="ECO:0007669"/>
    <property type="project" value="TreeGrafter"/>
</dbReference>
<evidence type="ECO:0000313" key="19">
    <source>
        <dbReference type="WBParaSite" id="BTMF_0000934701-mRNA-1"/>
    </source>
</evidence>
<proteinExistence type="predicted"/>
<evidence type="ECO:0000256" key="5">
    <source>
        <dbReference type="ARBA" id="ARBA00022989"/>
    </source>
</evidence>
<dbReference type="WBParaSite" id="BTMF_0000934701-mRNA-1">
    <property type="protein sequence ID" value="BTMF_0000934701-mRNA-1"/>
    <property type="gene ID" value="BTMF_0000934701"/>
</dbReference>
<keyword evidence="18" id="KW-1185">Reference proteome</keyword>
<dbReference type="Gene3D" id="6.10.140.1330">
    <property type="match status" value="1"/>
</dbReference>
<evidence type="ECO:0000313" key="18">
    <source>
        <dbReference type="Proteomes" id="UP000280834"/>
    </source>
</evidence>
<dbReference type="InterPro" id="IPR004709">
    <property type="entry name" value="NaH_exchanger"/>
</dbReference>
<feature type="transmembrane region" description="Helical" evidence="14">
    <location>
        <begin position="92"/>
        <end position="113"/>
    </location>
</feature>
<evidence type="ECO:0000256" key="14">
    <source>
        <dbReference type="SAM" id="Phobius"/>
    </source>
</evidence>
<keyword evidence="4 14" id="KW-0812">Transmembrane</keyword>
<accession>A0A0R3QNR2</accession>
<dbReference type="PANTHER" id="PTHR10110:SF191">
    <property type="entry name" value="SODIUM_HYDROGEN EXCHANGER 8"/>
    <property type="match status" value="1"/>
</dbReference>
<dbReference type="GO" id="GO:0015385">
    <property type="term" value="F:sodium:proton antiporter activity"/>
    <property type="evidence" value="ECO:0007669"/>
    <property type="project" value="InterPro"/>
</dbReference>
<evidence type="ECO:0000256" key="6">
    <source>
        <dbReference type="ARBA" id="ARBA00023034"/>
    </source>
</evidence>
<feature type="transmembrane region" description="Helical" evidence="14">
    <location>
        <begin position="389"/>
        <end position="412"/>
    </location>
</feature>
<sequence>MLSISSGGRSTLSFAGLLRFLLLLPVNADLLPGSNSGSGRHVSCIHIKTVMCQSSVGLERFHSDVVYNKTTKIPILSIDEHSEDVEERKSSMAIFFILMVIAVSTLVVHILIVSKLYFIPESLAISQYIFSCSLPPIIFENGYNLHKGDFFMNMFPILSFATLGTVISALTIGSVLYILGQADLIYKMRVAESFAFGSMISAVDPVATLAIFQALNVERMLYMLVFGESIFNDAVSIVLTSTSLEMSLQNVTCSTSVSLFSPVISRFTYIFLISALLGVFVGLLSALMFKYVDLRKTPSLEFALLLIFAYLLYGLADAISLSGFTKKMYNGYFILLNNMSQYTHFNISTITQITMQQTFRTLAFVAETCTFAYLGLALFTIKLQFEPMFVSWSILLCFVGRAFNVFPLAYLANKCRHPQISIKNQFIMWYSGKFHLGDLNLSILGETSIDSISKIQNNSMFPSSFCLISLLLRGLEFSGMRGAVAFALALHISIENQETKRVLLTTTLFIVLFTIIFLGGTTLPVLRMLSGAFPDRKQQKSVGIRKASDTDRSAVNLFKFIFDQSEHLADTEKIDTFTKYERDTHKGAAYKFNELFVRPFFVRKYTLKELQENRMSMHRITNKLLNADCSGVTRQFSTDETSTSSSITQSLL</sequence>
<keyword evidence="8" id="KW-0406">Ion transport</keyword>
<protein>
    <recommendedName>
        <fullName evidence="11">Sodium/hydrogen exchanger 8</fullName>
    </recommendedName>
    <alternativeName>
        <fullName evidence="12">Na(+)/H(+) exchanger 8</fullName>
    </alternativeName>
    <alternativeName>
        <fullName evidence="13">Solute carrier family 9 member 8</fullName>
    </alternativeName>
</protein>
<name>A0A0R3QNR2_9BILA</name>
<evidence type="ECO:0000256" key="13">
    <source>
        <dbReference type="ARBA" id="ARBA00042692"/>
    </source>
</evidence>
<dbReference type="AlphaFoldDB" id="A0A0R3QNR2"/>
<feature type="transmembrane region" description="Helical" evidence="14">
    <location>
        <begin position="155"/>
        <end position="179"/>
    </location>
</feature>
<comment type="subcellular location">
    <subcellularLocation>
        <location evidence="1">Golgi apparatus membrane</location>
        <topology evidence="1">Multi-pass membrane protein</topology>
    </subcellularLocation>
</comment>
<evidence type="ECO:0000256" key="3">
    <source>
        <dbReference type="ARBA" id="ARBA00022449"/>
    </source>
</evidence>
<dbReference type="Pfam" id="PF00999">
    <property type="entry name" value="Na_H_Exchanger"/>
    <property type="match status" value="1"/>
</dbReference>
<keyword evidence="9 14" id="KW-0472">Membrane</keyword>
<dbReference type="EMBL" id="UZAG01015924">
    <property type="protein sequence ID" value="VDO24389.1"/>
    <property type="molecule type" value="Genomic_DNA"/>
</dbReference>
<dbReference type="PANTHER" id="PTHR10110">
    <property type="entry name" value="SODIUM/HYDROGEN EXCHANGER"/>
    <property type="match status" value="1"/>
</dbReference>
<dbReference type="PRINTS" id="PR01084">
    <property type="entry name" value="NAHEXCHNGR"/>
</dbReference>
<organism evidence="19">
    <name type="scientific">Brugia timori</name>
    <dbReference type="NCBI Taxonomy" id="42155"/>
    <lineage>
        <taxon>Eukaryota</taxon>
        <taxon>Metazoa</taxon>
        <taxon>Ecdysozoa</taxon>
        <taxon>Nematoda</taxon>
        <taxon>Chromadorea</taxon>
        <taxon>Rhabditida</taxon>
        <taxon>Spirurina</taxon>
        <taxon>Spiruromorpha</taxon>
        <taxon>Filarioidea</taxon>
        <taxon>Onchocercidae</taxon>
        <taxon>Brugia</taxon>
    </lineage>
</organism>
<feature type="domain" description="Cation/H+ exchanger transmembrane" evidence="16">
    <location>
        <begin position="94"/>
        <end position="432"/>
    </location>
</feature>
<keyword evidence="10" id="KW-0739">Sodium transport</keyword>